<feature type="chain" id="PRO_5040986251" description="Cell wall protein DAN4" evidence="3">
    <location>
        <begin position="19"/>
        <end position="280"/>
    </location>
</feature>
<keyword evidence="2" id="KW-1133">Transmembrane helix</keyword>
<evidence type="ECO:0008006" key="6">
    <source>
        <dbReference type="Google" id="ProtNLM"/>
    </source>
</evidence>
<feature type="transmembrane region" description="Helical" evidence="2">
    <location>
        <begin position="172"/>
        <end position="194"/>
    </location>
</feature>
<proteinExistence type="predicted"/>
<evidence type="ECO:0000256" key="2">
    <source>
        <dbReference type="SAM" id="Phobius"/>
    </source>
</evidence>
<gene>
    <name evidence="4" type="ORF">AbraCBS73388_007684</name>
</gene>
<comment type="caution">
    <text evidence="4">The sequence shown here is derived from an EMBL/GenBank/DDBJ whole genome shotgun (WGS) entry which is preliminary data.</text>
</comment>
<protein>
    <recommendedName>
        <fullName evidence="6">Cell wall protein DAN4</fullName>
    </recommendedName>
</protein>
<dbReference type="Proteomes" id="UP001143548">
    <property type="component" value="Unassembled WGS sequence"/>
</dbReference>
<dbReference type="AlphaFoldDB" id="A0A9W6DNC3"/>
<keyword evidence="2" id="KW-0812">Transmembrane</keyword>
<reference evidence="4" key="1">
    <citation type="submission" date="2022-07" db="EMBL/GenBank/DDBJ databases">
        <title>Taxonomy of Aspergillus series Nigri: significant species reduction supported by multi-species coalescent approaches.</title>
        <authorList>
            <person name="Bian C."/>
            <person name="Kusuya Y."/>
            <person name="Sklenar F."/>
            <person name="D'hooge E."/>
            <person name="Yaguchi T."/>
            <person name="Takahashi H."/>
            <person name="Hubka V."/>
        </authorList>
    </citation>
    <scope>NUCLEOTIDE SEQUENCE</scope>
    <source>
        <strain evidence="4">CBS 733.88</strain>
    </source>
</reference>
<evidence type="ECO:0000256" key="3">
    <source>
        <dbReference type="SAM" id="SignalP"/>
    </source>
</evidence>
<feature type="compositionally biased region" description="Low complexity" evidence="1">
    <location>
        <begin position="66"/>
        <end position="154"/>
    </location>
</feature>
<name>A0A9W6DNC3_9EURO</name>
<accession>A0A9W6DNC3</accession>
<organism evidence="4 5">
    <name type="scientific">Aspergillus brasiliensis</name>
    <dbReference type="NCBI Taxonomy" id="319629"/>
    <lineage>
        <taxon>Eukaryota</taxon>
        <taxon>Fungi</taxon>
        <taxon>Dikarya</taxon>
        <taxon>Ascomycota</taxon>
        <taxon>Pezizomycotina</taxon>
        <taxon>Eurotiomycetes</taxon>
        <taxon>Eurotiomycetidae</taxon>
        <taxon>Eurotiales</taxon>
        <taxon>Aspergillaceae</taxon>
        <taxon>Aspergillus</taxon>
        <taxon>Aspergillus subgen. Circumdati</taxon>
    </lineage>
</organism>
<feature type="region of interest" description="Disordered" evidence="1">
    <location>
        <begin position="35"/>
        <end position="154"/>
    </location>
</feature>
<keyword evidence="3" id="KW-0732">Signal</keyword>
<keyword evidence="2" id="KW-0472">Membrane</keyword>
<evidence type="ECO:0000256" key="1">
    <source>
        <dbReference type="SAM" id="MobiDB-lite"/>
    </source>
</evidence>
<feature type="signal peptide" evidence="3">
    <location>
        <begin position="1"/>
        <end position="18"/>
    </location>
</feature>
<sequence length="280" mass="29478">MQLRYLLALSALSSTVIAQAEPAAGVFWLSPQTEAPVAQPTSLVDNYPKPKRYNRSLNFQKRATTTDDTTTTTDAATTTADTTSDTTSTTEATTTSTTSSTSSTSTTTATTATSTSTTSSSTSTTSSSSQSTTSATSTTQSTTTTSTTTSTTTAATSTLTAAQKEFNHRGEIAAIVTFSILIFIFVALTFFLCFREKSKINRLAKKADAGADYSMVPLADGRPQSEAKFDRASMMFASNSELNLNGSGRRPTSMAVSETLSVPNRTAPGTPSDEHRANMV</sequence>
<dbReference type="EMBL" id="BROQ01000043">
    <property type="protein sequence ID" value="GKZ21770.1"/>
    <property type="molecule type" value="Genomic_DNA"/>
</dbReference>
<feature type="region of interest" description="Disordered" evidence="1">
    <location>
        <begin position="247"/>
        <end position="280"/>
    </location>
</feature>
<evidence type="ECO:0000313" key="4">
    <source>
        <dbReference type="EMBL" id="GKZ21770.1"/>
    </source>
</evidence>
<feature type="compositionally biased region" description="Polar residues" evidence="1">
    <location>
        <begin position="254"/>
        <end position="269"/>
    </location>
</feature>
<evidence type="ECO:0000313" key="5">
    <source>
        <dbReference type="Proteomes" id="UP001143548"/>
    </source>
</evidence>